<dbReference type="PANTHER" id="PTHR10543:SF89">
    <property type="entry name" value="CAROTENOID 9,10(9',10')-CLEAVAGE DIOXYGENASE 1"/>
    <property type="match status" value="1"/>
</dbReference>
<evidence type="ECO:0000256" key="4">
    <source>
        <dbReference type="ARBA" id="ARBA00023004"/>
    </source>
</evidence>
<evidence type="ECO:0000256" key="5">
    <source>
        <dbReference type="PIRSR" id="PIRSR604294-1"/>
    </source>
</evidence>
<dbReference type="AlphaFoldDB" id="H8WQM9"/>
<dbReference type="PANTHER" id="PTHR10543">
    <property type="entry name" value="BETA-CAROTENE DIOXYGENASE"/>
    <property type="match status" value="1"/>
</dbReference>
<dbReference type="Pfam" id="PF03055">
    <property type="entry name" value="RPE65"/>
    <property type="match status" value="1"/>
</dbReference>
<dbReference type="GO" id="GO:0010436">
    <property type="term" value="F:carotenoid dioxygenase activity"/>
    <property type="evidence" value="ECO:0007669"/>
    <property type="project" value="TreeGrafter"/>
</dbReference>
<dbReference type="GO" id="GO:0046872">
    <property type="term" value="F:metal ion binding"/>
    <property type="evidence" value="ECO:0007669"/>
    <property type="project" value="UniProtKB-KW"/>
</dbReference>
<gene>
    <name evidence="6" type="primary">BCO1</name>
</gene>
<organism evidence="6">
    <name type="scientific">Suberites domuncula</name>
    <name type="common">Sponge</name>
    <dbReference type="NCBI Taxonomy" id="55567"/>
    <lineage>
        <taxon>Eukaryota</taxon>
        <taxon>Metazoa</taxon>
        <taxon>Porifera</taxon>
        <taxon>Demospongiae</taxon>
        <taxon>Heteroscleromorpha</taxon>
        <taxon>Suberitida</taxon>
        <taxon>Suberitidae</taxon>
        <taxon>Suberites</taxon>
    </lineage>
</organism>
<evidence type="ECO:0000313" key="6">
    <source>
        <dbReference type="EMBL" id="CCE21337.1"/>
    </source>
</evidence>
<dbReference type="GO" id="GO:0016121">
    <property type="term" value="P:carotene catabolic process"/>
    <property type="evidence" value="ECO:0007669"/>
    <property type="project" value="TreeGrafter"/>
</dbReference>
<name>H8WQM9_SUBDO</name>
<feature type="binding site" evidence="5">
    <location>
        <position position="326"/>
    </location>
    <ligand>
        <name>Fe cation</name>
        <dbReference type="ChEBI" id="CHEBI:24875"/>
        <note>catalytic</note>
    </ligand>
</feature>
<reference evidence="6" key="2">
    <citation type="journal article" date="2012" name="Mar. Drugs">
        <title>Differential Expression of the Demosponge (Suberites domuncula) Carotenoid Oxygenases in Response to Light: Protection Mechanism Against the Self-Produced Toxic Protein (Suberitine).</title>
        <authorList>
            <person name="Muller W.E."/>
            <person name="Wang X."/>
            <person name="Binder M."/>
            <person name="von Lintig J."/>
            <person name="Wiens M."/>
            <person name="Schroder H.C."/>
        </authorList>
    </citation>
    <scope>NUCLEOTIDE SEQUENCE</scope>
    <source>
        <tissue evidence="6">Whole organism</tissue>
    </source>
</reference>
<protein>
    <submittedName>
        <fullName evidence="6">Putative beta-carotenoid oxygenase</fullName>
    </submittedName>
</protein>
<comment type="similarity">
    <text evidence="1">Belongs to the carotenoid oxygenase family.</text>
</comment>
<reference evidence="6" key="1">
    <citation type="submission" date="2011-10" db="EMBL/GenBank/DDBJ databases">
        <authorList>
            <person name="Mueller W."/>
        </authorList>
    </citation>
    <scope>NUCLEOTIDE SEQUENCE</scope>
    <source>
        <tissue evidence="6">Whole organism</tissue>
    </source>
</reference>
<accession>H8WQM9</accession>
<keyword evidence="4 5" id="KW-0408">Iron</keyword>
<feature type="binding site" evidence="5">
    <location>
        <position position="512"/>
    </location>
    <ligand>
        <name>Fe cation</name>
        <dbReference type="ChEBI" id="CHEBI:24875"/>
        <note>catalytic</note>
    </ligand>
</feature>
<sequence>MAHAASPGESSANPDLSKPIDVKKLRKGWHASPKEEYDYWVPDADIEGSVPLDLKGTFLRNGPGLLEVYGTKLKHPIDGDGMVVALTFIEGRVHLRAKFVATKERLEEQRERKLIYRGQMGTNPNSAVRDTAVLMKNFLTLSWPTLRFRNPSNTNVFYWGGKILTVYETKYPHCLDPHTLETLGEETLNGALTLKAFAAHFRLDMRNKRLVCFGVVPGVGSRKPSLAIYEFDDKWNLMQYQMHHIDGLNYAHDFLLLRDYYVFHMTPFADMTFTAGLKVFAGLSSPGELMKYYSHMPSRFVVIPRHKGAAHQDIKLLNTEPCHIFHFGNAVQKDNDTITFNAVCLGPKFNMTFEREMWLSNASVAPGNMYKFTLDLSKSTCVRSKDPADPANVEYPTVHPYRHGLSTSRYSYLMSSDRTGYKLPYRDVVKHDLKGGTRQVWYSQGCVGEPVFVPRLGWASIDLGDDDDGYVVVQLYIPEKHITEFAVLDAKHVDQGPLARIKLKHHILYGFHGTSTPEVFVGDSHVPKASAKL</sequence>
<evidence type="ECO:0000256" key="3">
    <source>
        <dbReference type="ARBA" id="ARBA00023002"/>
    </source>
</evidence>
<feature type="binding site" evidence="5">
    <location>
        <position position="200"/>
    </location>
    <ligand>
        <name>Fe cation</name>
        <dbReference type="ChEBI" id="CHEBI:24875"/>
        <note>catalytic</note>
    </ligand>
</feature>
<dbReference type="InterPro" id="IPR004294">
    <property type="entry name" value="Carotenoid_Oase"/>
</dbReference>
<evidence type="ECO:0000256" key="2">
    <source>
        <dbReference type="ARBA" id="ARBA00022723"/>
    </source>
</evidence>
<keyword evidence="2 5" id="KW-0479">Metal-binding</keyword>
<proteinExistence type="evidence at transcript level"/>
<comment type="cofactor">
    <cofactor evidence="5">
        <name>Fe(2+)</name>
        <dbReference type="ChEBI" id="CHEBI:29033"/>
    </cofactor>
    <text evidence="5">Binds 1 Fe(2+) ion per subunit.</text>
</comment>
<keyword evidence="3" id="KW-0560">Oxidoreductase</keyword>
<evidence type="ECO:0000256" key="1">
    <source>
        <dbReference type="ARBA" id="ARBA00006787"/>
    </source>
</evidence>
<feature type="binding site" evidence="5">
    <location>
        <position position="252"/>
    </location>
    <ligand>
        <name>Fe cation</name>
        <dbReference type="ChEBI" id="CHEBI:24875"/>
        <note>catalytic</note>
    </ligand>
</feature>
<dbReference type="EMBL" id="HE603240">
    <property type="protein sequence ID" value="CCE21337.1"/>
    <property type="molecule type" value="mRNA"/>
</dbReference>